<feature type="region of interest" description="Disordered" evidence="1">
    <location>
        <begin position="200"/>
        <end position="247"/>
    </location>
</feature>
<reference evidence="4 5" key="1">
    <citation type="journal article" date="2023" name="Microb. Genom.">
        <title>Mesoterricola silvestris gen. nov., sp. nov., Mesoterricola sediminis sp. nov., Geothrix oryzae sp. nov., Geothrix edaphica sp. nov., Geothrix rubra sp. nov., and Geothrix limicola sp. nov., six novel members of Acidobacteriota isolated from soils.</title>
        <authorList>
            <person name="Weisberg A.J."/>
            <person name="Pearce E."/>
            <person name="Kramer C.G."/>
            <person name="Chang J.H."/>
            <person name="Clarke C.R."/>
        </authorList>
    </citation>
    <scope>NUCLEOTIDE SEQUENCE [LARGE SCALE GENOMIC DNA]</scope>
    <source>
        <strain evidence="4 5">NE20-4-1</strain>
    </source>
</reference>
<dbReference type="SUPFAM" id="SSF56801">
    <property type="entry name" value="Acetyl-CoA synthetase-like"/>
    <property type="match status" value="1"/>
</dbReference>
<feature type="domain" description="AMP-dependent synthetase/ligase" evidence="2">
    <location>
        <begin position="75"/>
        <end position="460"/>
    </location>
</feature>
<dbReference type="PANTHER" id="PTHR43767:SF1">
    <property type="entry name" value="NONRIBOSOMAL PEPTIDE SYNTHASE PES1 (EUROFUNG)-RELATED"/>
    <property type="match status" value="1"/>
</dbReference>
<evidence type="ECO:0000313" key="5">
    <source>
        <dbReference type="Proteomes" id="UP001282474"/>
    </source>
</evidence>
<dbReference type="InterPro" id="IPR025110">
    <property type="entry name" value="AMP-bd_C"/>
</dbReference>
<dbReference type="Pfam" id="PF13193">
    <property type="entry name" value="AMP-binding_C"/>
    <property type="match status" value="1"/>
</dbReference>
<feature type="compositionally biased region" description="Low complexity" evidence="1">
    <location>
        <begin position="17"/>
        <end position="44"/>
    </location>
</feature>
<sequence>MSAESPQQLTVPPADPTRPTTATTAMTFTTPTTATTPTPTRAATPPAPLTDQSAQTPLHTPDFTPHLLHHLLDLAAERAPRAPALSTTGGGVLSYGELAEASARLARRLRRDGLGRGDRLVVKAADGLGVAMLVYAASRIGAVFSVLHEQVRGGPLEHVLGDCEPRALVSDDPEALRTADGAGVAAVRIEDLVRTALAPGLEPAPESAPAPPLPPAPVPRSPGTDTTGPQHTPAGTPTPSPFPTTDPVSLIYTSGTTALPKAVVSTHQQVLFAASAIQACLGYRADDVVYCPLPLSFDYGLYQLYLCALSGARLHLGTVAESGPPLLRNLEECGATVLPGVPSVADRLAWLLRRGSGGAAGGRLPRLRLLTNTGAALSDSTMAALRGALPGLRIQVMYGLTECKRTAIMPPDGDLTRPGSCGLPLPGTEVFVVGDGGERLPAGEIGQFVVRGPHVMAGYWRRPDLTAERFPRAEGLFPELRTGDYGRQDEDGYLYFAGRRDDLYKERGFRLSATEVEAAASRVEGVVSAAVLPPDGQRSAVLAVVTDLKAEEVRERMRDLIEPFKIPRRCVRLDALPVNGNGKVDRKALATLVASPGSLTPAPAH</sequence>
<keyword evidence="5" id="KW-1185">Reference proteome</keyword>
<dbReference type="InterPro" id="IPR045851">
    <property type="entry name" value="AMP-bd_C_sf"/>
</dbReference>
<dbReference type="Pfam" id="PF00501">
    <property type="entry name" value="AMP-binding"/>
    <property type="match status" value="1"/>
</dbReference>
<dbReference type="RefSeq" id="WP_237270492.1">
    <property type="nucleotide sequence ID" value="NZ_JABXWF010000014.1"/>
</dbReference>
<feature type="domain" description="AMP-binding enzyme C-terminal" evidence="3">
    <location>
        <begin position="515"/>
        <end position="583"/>
    </location>
</feature>
<dbReference type="InterPro" id="IPR050237">
    <property type="entry name" value="ATP-dep_AMP-bd_enzyme"/>
</dbReference>
<evidence type="ECO:0000259" key="2">
    <source>
        <dbReference type="Pfam" id="PF00501"/>
    </source>
</evidence>
<protein>
    <submittedName>
        <fullName evidence="4">AMP-binding protein</fullName>
    </submittedName>
</protein>
<evidence type="ECO:0000313" key="4">
    <source>
        <dbReference type="EMBL" id="MDX3039665.1"/>
    </source>
</evidence>
<evidence type="ECO:0000256" key="1">
    <source>
        <dbReference type="SAM" id="MobiDB-lite"/>
    </source>
</evidence>
<accession>A0ABU4MTH3</accession>
<name>A0ABU4MTH3_9ACTN</name>
<dbReference type="InterPro" id="IPR042099">
    <property type="entry name" value="ANL_N_sf"/>
</dbReference>
<dbReference type="Proteomes" id="UP001282474">
    <property type="component" value="Unassembled WGS sequence"/>
</dbReference>
<dbReference type="EMBL" id="JARAWJ010000015">
    <property type="protein sequence ID" value="MDX3039665.1"/>
    <property type="molecule type" value="Genomic_DNA"/>
</dbReference>
<gene>
    <name evidence="4" type="ORF">PV383_21155</name>
</gene>
<dbReference type="PANTHER" id="PTHR43767">
    <property type="entry name" value="LONG-CHAIN-FATTY-ACID--COA LIGASE"/>
    <property type="match status" value="1"/>
</dbReference>
<dbReference type="InterPro" id="IPR000873">
    <property type="entry name" value="AMP-dep_synth/lig_dom"/>
</dbReference>
<comment type="caution">
    <text evidence="4">The sequence shown here is derived from an EMBL/GenBank/DDBJ whole genome shotgun (WGS) entry which is preliminary data.</text>
</comment>
<proteinExistence type="predicted"/>
<feature type="region of interest" description="Disordered" evidence="1">
    <location>
        <begin position="1"/>
        <end position="53"/>
    </location>
</feature>
<dbReference type="Gene3D" id="3.40.50.12780">
    <property type="entry name" value="N-terminal domain of ligase-like"/>
    <property type="match status" value="1"/>
</dbReference>
<evidence type="ECO:0000259" key="3">
    <source>
        <dbReference type="Pfam" id="PF13193"/>
    </source>
</evidence>
<feature type="compositionally biased region" description="Pro residues" evidence="1">
    <location>
        <begin position="206"/>
        <end position="220"/>
    </location>
</feature>
<dbReference type="Gene3D" id="3.30.300.30">
    <property type="match status" value="1"/>
</dbReference>
<organism evidence="4 5">
    <name type="scientific">Streptomyces caniscabiei</name>
    <dbReference type="NCBI Taxonomy" id="2746961"/>
    <lineage>
        <taxon>Bacteria</taxon>
        <taxon>Bacillati</taxon>
        <taxon>Actinomycetota</taxon>
        <taxon>Actinomycetes</taxon>
        <taxon>Kitasatosporales</taxon>
        <taxon>Streptomycetaceae</taxon>
        <taxon>Streptomyces</taxon>
    </lineage>
</organism>